<gene>
    <name evidence="2" type="ORF">SPIL2461_LOCUS19987</name>
</gene>
<feature type="signal peptide" evidence="1">
    <location>
        <begin position="1"/>
        <end position="20"/>
    </location>
</feature>
<dbReference type="EMBL" id="CAJNIZ010044988">
    <property type="protein sequence ID" value="CAE7707366.1"/>
    <property type="molecule type" value="Genomic_DNA"/>
</dbReference>
<reference evidence="2" key="1">
    <citation type="submission" date="2021-02" db="EMBL/GenBank/DDBJ databases">
        <authorList>
            <person name="Dougan E. K."/>
            <person name="Rhodes N."/>
            <person name="Thang M."/>
            <person name="Chan C."/>
        </authorList>
    </citation>
    <scope>NUCLEOTIDE SEQUENCE</scope>
</reference>
<dbReference type="Proteomes" id="UP000649617">
    <property type="component" value="Unassembled WGS sequence"/>
</dbReference>
<keyword evidence="3" id="KW-1185">Reference proteome</keyword>
<organism evidence="2 3">
    <name type="scientific">Symbiodinium pilosum</name>
    <name type="common">Dinoflagellate</name>
    <dbReference type="NCBI Taxonomy" id="2952"/>
    <lineage>
        <taxon>Eukaryota</taxon>
        <taxon>Sar</taxon>
        <taxon>Alveolata</taxon>
        <taxon>Dinophyceae</taxon>
        <taxon>Suessiales</taxon>
        <taxon>Symbiodiniaceae</taxon>
        <taxon>Symbiodinium</taxon>
    </lineage>
</organism>
<dbReference type="OrthoDB" id="440984at2759"/>
<sequence>MKSWKIVAIFLFQAIGLKYQEQDDPFCEGDLLSKTKVFQCDEQEEKMCQDKYTMVNPEMYTQCQLINGECLARGPPCKDLGISGLTCSSLSECEGKGWKKTWTSGTDTKFSKALGSWVLLGYVKDNGEMSHAWFFKTPESWKSTHPYKLQHKGDMIKAIRHWGRICLREKTPPSGGWKCDGKGNAEIDFPYVRGYGSGNGCGSSSLSSFNWNAGTNFCSQGFKVLIMTTSARYMEVMEGGQMAKNRDQQDGRVELEDAFADTDLPVHLLVSMPASCGYAHFIYVRRGSNVATVEANQEDVYSVVLDTQNLIVEVASGKDRRTCVKLPSGEHPLRLGVYVYKAGEVALRDNSHRSGFFSSTEGFCDQFDQVGFD</sequence>
<evidence type="ECO:0000256" key="1">
    <source>
        <dbReference type="SAM" id="SignalP"/>
    </source>
</evidence>
<feature type="chain" id="PRO_5032664799" evidence="1">
    <location>
        <begin position="21"/>
        <end position="373"/>
    </location>
</feature>
<name>A0A812WTZ3_SYMPI</name>
<comment type="caution">
    <text evidence="2">The sequence shown here is derived from an EMBL/GenBank/DDBJ whole genome shotgun (WGS) entry which is preliminary data.</text>
</comment>
<evidence type="ECO:0000313" key="3">
    <source>
        <dbReference type="Proteomes" id="UP000649617"/>
    </source>
</evidence>
<dbReference type="AlphaFoldDB" id="A0A812WTZ3"/>
<proteinExistence type="predicted"/>
<keyword evidence="1" id="KW-0732">Signal</keyword>
<accession>A0A812WTZ3</accession>
<evidence type="ECO:0000313" key="2">
    <source>
        <dbReference type="EMBL" id="CAE7707366.1"/>
    </source>
</evidence>
<protein>
    <submittedName>
        <fullName evidence="2">Uncharacterized protein</fullName>
    </submittedName>
</protein>